<feature type="domain" description="CxC5 like cysteine cluster associated with KDZ" evidence="2">
    <location>
        <begin position="57"/>
        <end position="160"/>
    </location>
</feature>
<dbReference type="InterPro" id="IPR041539">
    <property type="entry name" value="CxC5"/>
</dbReference>
<keyword evidence="1" id="KW-0472">Membrane</keyword>
<dbReference type="EMBL" id="JARIHO010000017">
    <property type="protein sequence ID" value="KAJ7348678.1"/>
    <property type="molecule type" value="Genomic_DNA"/>
</dbReference>
<name>A0AAD7A4A9_9AGAR</name>
<keyword evidence="1" id="KW-0812">Transmembrane</keyword>
<feature type="non-terminal residue" evidence="3">
    <location>
        <position position="1"/>
    </location>
</feature>
<keyword evidence="1" id="KW-1133">Transmembrane helix</keyword>
<evidence type="ECO:0000256" key="1">
    <source>
        <dbReference type="SAM" id="Phobius"/>
    </source>
</evidence>
<evidence type="ECO:0000313" key="4">
    <source>
        <dbReference type="Proteomes" id="UP001218218"/>
    </source>
</evidence>
<gene>
    <name evidence="3" type="ORF">DFH08DRAFT_659620</name>
</gene>
<reference evidence="3" key="1">
    <citation type="submission" date="2023-03" db="EMBL/GenBank/DDBJ databases">
        <title>Massive genome expansion in bonnet fungi (Mycena s.s.) driven by repeated elements and novel gene families across ecological guilds.</title>
        <authorList>
            <consortium name="Lawrence Berkeley National Laboratory"/>
            <person name="Harder C.B."/>
            <person name="Miyauchi S."/>
            <person name="Viragh M."/>
            <person name="Kuo A."/>
            <person name="Thoen E."/>
            <person name="Andreopoulos B."/>
            <person name="Lu D."/>
            <person name="Skrede I."/>
            <person name="Drula E."/>
            <person name="Henrissat B."/>
            <person name="Morin E."/>
            <person name="Kohler A."/>
            <person name="Barry K."/>
            <person name="LaButti K."/>
            <person name="Morin E."/>
            <person name="Salamov A."/>
            <person name="Lipzen A."/>
            <person name="Mereny Z."/>
            <person name="Hegedus B."/>
            <person name="Baldrian P."/>
            <person name="Stursova M."/>
            <person name="Weitz H."/>
            <person name="Taylor A."/>
            <person name="Grigoriev I.V."/>
            <person name="Nagy L.G."/>
            <person name="Martin F."/>
            <person name="Kauserud H."/>
        </authorList>
    </citation>
    <scope>NUCLEOTIDE SEQUENCE</scope>
    <source>
        <strain evidence="3">CBHHK002</strain>
    </source>
</reference>
<evidence type="ECO:0000259" key="2">
    <source>
        <dbReference type="Pfam" id="PF18718"/>
    </source>
</evidence>
<organism evidence="3 4">
    <name type="scientific">Mycena albidolilacea</name>
    <dbReference type="NCBI Taxonomy" id="1033008"/>
    <lineage>
        <taxon>Eukaryota</taxon>
        <taxon>Fungi</taxon>
        <taxon>Dikarya</taxon>
        <taxon>Basidiomycota</taxon>
        <taxon>Agaricomycotina</taxon>
        <taxon>Agaricomycetes</taxon>
        <taxon>Agaricomycetidae</taxon>
        <taxon>Agaricales</taxon>
        <taxon>Marasmiineae</taxon>
        <taxon>Mycenaceae</taxon>
        <taxon>Mycena</taxon>
    </lineage>
</organism>
<protein>
    <recommendedName>
        <fullName evidence="2">CxC5 like cysteine cluster associated with KDZ domain-containing protein</fullName>
    </recommendedName>
</protein>
<feature type="non-terminal residue" evidence="3">
    <location>
        <position position="170"/>
    </location>
</feature>
<evidence type="ECO:0000313" key="3">
    <source>
        <dbReference type="EMBL" id="KAJ7348678.1"/>
    </source>
</evidence>
<sequence>PESIAAFVAESTEIYIDAITGCWNILKEDIWASPTPEQVNQADESLFEHHGWSRGITSLFLSPPSHECTNSMCNCANPLKKAKCQQAVIYTLDKGVQPAWSIHLYCEDCHTNYQYEFSVNQGVRTYYSGIPKYIQVGEHQFVERKLVGMWISLMLVAWCTFLFSSACRIF</sequence>
<feature type="transmembrane region" description="Helical" evidence="1">
    <location>
        <begin position="147"/>
        <end position="167"/>
    </location>
</feature>
<keyword evidence="4" id="KW-1185">Reference proteome</keyword>
<dbReference type="AlphaFoldDB" id="A0AAD7A4A9"/>
<dbReference type="Pfam" id="PF18718">
    <property type="entry name" value="CxC5"/>
    <property type="match status" value="1"/>
</dbReference>
<accession>A0AAD7A4A9</accession>
<dbReference type="Proteomes" id="UP001218218">
    <property type="component" value="Unassembled WGS sequence"/>
</dbReference>
<comment type="caution">
    <text evidence="3">The sequence shown here is derived from an EMBL/GenBank/DDBJ whole genome shotgun (WGS) entry which is preliminary data.</text>
</comment>
<proteinExistence type="predicted"/>